<evidence type="ECO:0000256" key="1">
    <source>
        <dbReference type="ARBA" id="ARBA00022723"/>
    </source>
</evidence>
<proteinExistence type="predicted"/>
<feature type="compositionally biased region" description="Acidic residues" evidence="6">
    <location>
        <begin position="209"/>
        <end position="221"/>
    </location>
</feature>
<evidence type="ECO:0000256" key="2">
    <source>
        <dbReference type="ARBA" id="ARBA00022771"/>
    </source>
</evidence>
<dbReference type="PANTHER" id="PTHR31751:SF42">
    <property type="entry name" value="PROTEIN CBG10204"/>
    <property type="match status" value="1"/>
</dbReference>
<dbReference type="PROSITE" id="PS50950">
    <property type="entry name" value="ZF_THAP"/>
    <property type="match status" value="1"/>
</dbReference>
<feature type="domain" description="THAP-type" evidence="7">
    <location>
        <begin position="1"/>
        <end position="92"/>
    </location>
</feature>
<evidence type="ECO:0000259" key="7">
    <source>
        <dbReference type="PROSITE" id="PS50950"/>
    </source>
</evidence>
<dbReference type="SMART" id="SM00692">
    <property type="entry name" value="DM3"/>
    <property type="match status" value="1"/>
</dbReference>
<accession>A0A6P5A162</accession>
<reference evidence="9" key="1">
    <citation type="submission" date="2025-08" db="UniProtKB">
        <authorList>
            <consortium name="RefSeq"/>
        </authorList>
    </citation>
    <scope>IDENTIFICATION</scope>
    <source>
        <tissue evidence="9">Gonad</tissue>
    </source>
</reference>
<dbReference type="Proteomes" id="UP000515135">
    <property type="component" value="Unplaced"/>
</dbReference>
<dbReference type="GO" id="GO:0008270">
    <property type="term" value="F:zinc ion binding"/>
    <property type="evidence" value="ECO:0007669"/>
    <property type="project" value="UniProtKB-KW"/>
</dbReference>
<dbReference type="PANTHER" id="PTHR31751">
    <property type="entry name" value="SI:CH211-108C17.2-RELATED-RELATED"/>
    <property type="match status" value="1"/>
</dbReference>
<evidence type="ECO:0000256" key="5">
    <source>
        <dbReference type="PROSITE-ProRule" id="PRU00309"/>
    </source>
</evidence>
<feature type="compositionally biased region" description="Basic and acidic residues" evidence="6">
    <location>
        <begin position="103"/>
        <end position="115"/>
    </location>
</feature>
<sequence>MPVRCVAGYCSNSSENKDVSFHTFPKDPVLREKWAKQVNRTGVNWSPSERSVLCSAHFEAHHFDARPALKEKLGFAVRCKRVLLQTAIPTIFPRGEPAATPPEKPRTSRAVEKRRNAETIKECMASYEKGQKELRLDIDVNPPVKSCGVQAYLKPKSRDVAVQHRARARGRTKGVQVNMTPVTVKMVTVATQTKESSFKKKTLDRPLDEEPMSMSDEDEQSDSGSEYVPSDEEMEEDQDHSEQEPCNTPPKHGVFLVFWACLADLITTWFSCPECTCRKLSYECREVGTLLKVALTCSNCKYRGKWKSQPFYGRTAAGNILLSAAILFSGASVTKVLWVLSHMGVAVICARSFFRHQEKILFTAVERIWREMQVGMLYVLQSESPIVCGGDGRADSPGHCAKYGSYTLMELNQRKVIDVQLVQSNEVGGSYHMEQNGLEKSLAWMESVDVEVGTLVTDRHVGINKMIREDHPTIKHLFDIWHVAKSVKKKLQHLSQRKGCQVLKPWVGSIINHLYWAVVSSPDDNRRLAVDKWKSVVSHICNKHEGFQGQFPRCEHGPLEGREQEKAWLTASTQLSTDEEKIVYNDKLLKDIGRLSPVFQTWSLEAFHSLILHFAPKMFAFCNKGMESR</sequence>
<dbReference type="OrthoDB" id="5814287at2759"/>
<dbReference type="GO" id="GO:0003677">
    <property type="term" value="F:DNA binding"/>
    <property type="evidence" value="ECO:0007669"/>
    <property type="project" value="UniProtKB-UniRule"/>
</dbReference>
<dbReference type="Pfam" id="PF05485">
    <property type="entry name" value="THAP"/>
    <property type="match status" value="1"/>
</dbReference>
<evidence type="ECO:0000313" key="8">
    <source>
        <dbReference type="Proteomes" id="UP000515135"/>
    </source>
</evidence>
<keyword evidence="3" id="KW-0862">Zinc</keyword>
<dbReference type="RefSeq" id="XP_019640079.1">
    <property type="nucleotide sequence ID" value="XM_019784520.1"/>
</dbReference>
<dbReference type="SUPFAM" id="SSF57716">
    <property type="entry name" value="Glucocorticoid receptor-like (DNA-binding domain)"/>
    <property type="match status" value="1"/>
</dbReference>
<keyword evidence="1" id="KW-0479">Metal-binding</keyword>
<feature type="region of interest" description="Disordered" evidence="6">
    <location>
        <begin position="195"/>
        <end position="247"/>
    </location>
</feature>
<evidence type="ECO:0000256" key="4">
    <source>
        <dbReference type="ARBA" id="ARBA00023125"/>
    </source>
</evidence>
<feature type="compositionally biased region" description="Acidic residues" evidence="6">
    <location>
        <begin position="229"/>
        <end position="239"/>
    </location>
</feature>
<dbReference type="GeneID" id="109481896"/>
<evidence type="ECO:0000256" key="6">
    <source>
        <dbReference type="SAM" id="MobiDB-lite"/>
    </source>
</evidence>
<keyword evidence="8" id="KW-1185">Reference proteome</keyword>
<dbReference type="AlphaFoldDB" id="A0A6P5A162"/>
<gene>
    <name evidence="9" type="primary">LOC109481896</name>
</gene>
<dbReference type="Gene3D" id="6.20.210.20">
    <property type="entry name" value="THAP domain"/>
    <property type="match status" value="1"/>
</dbReference>
<organism evidence="8 9">
    <name type="scientific">Branchiostoma belcheri</name>
    <name type="common">Amphioxus</name>
    <dbReference type="NCBI Taxonomy" id="7741"/>
    <lineage>
        <taxon>Eukaryota</taxon>
        <taxon>Metazoa</taxon>
        <taxon>Chordata</taxon>
        <taxon>Cephalochordata</taxon>
        <taxon>Leptocardii</taxon>
        <taxon>Amphioxiformes</taxon>
        <taxon>Branchiostomatidae</taxon>
        <taxon>Branchiostoma</taxon>
    </lineage>
</organism>
<feature type="region of interest" description="Disordered" evidence="6">
    <location>
        <begin position="93"/>
        <end position="115"/>
    </location>
</feature>
<keyword evidence="2 5" id="KW-0863">Zinc-finger</keyword>
<dbReference type="SMART" id="SM00980">
    <property type="entry name" value="THAP"/>
    <property type="match status" value="1"/>
</dbReference>
<protein>
    <submittedName>
        <fullName evidence="9">Uncharacterized protein LOC109481896</fullName>
    </submittedName>
</protein>
<evidence type="ECO:0000256" key="3">
    <source>
        <dbReference type="ARBA" id="ARBA00022833"/>
    </source>
</evidence>
<dbReference type="KEGG" id="bbel:109481896"/>
<feature type="compositionally biased region" description="Basic and acidic residues" evidence="6">
    <location>
        <begin position="196"/>
        <end position="208"/>
    </location>
</feature>
<name>A0A6P5A162_BRABE</name>
<keyword evidence="4 5" id="KW-0238">DNA-binding</keyword>
<evidence type="ECO:0000313" key="9">
    <source>
        <dbReference type="RefSeq" id="XP_019640079.1"/>
    </source>
</evidence>
<dbReference type="InterPro" id="IPR038441">
    <property type="entry name" value="THAP_Znf_sf"/>
</dbReference>
<dbReference type="InterPro" id="IPR006612">
    <property type="entry name" value="THAP_Znf"/>
</dbReference>